<gene>
    <name evidence="14" type="ORF">H9830_03375</name>
</gene>
<organism evidence="14 15">
    <name type="scientific">Candidatus Agrococcus pullicola</name>
    <dbReference type="NCBI Taxonomy" id="2838429"/>
    <lineage>
        <taxon>Bacteria</taxon>
        <taxon>Bacillati</taxon>
        <taxon>Actinomycetota</taxon>
        <taxon>Actinomycetes</taxon>
        <taxon>Micrococcales</taxon>
        <taxon>Microbacteriaceae</taxon>
        <taxon>Agrococcus</taxon>
    </lineage>
</organism>
<evidence type="ECO:0000256" key="3">
    <source>
        <dbReference type="ARBA" id="ARBA00022475"/>
    </source>
</evidence>
<dbReference type="InterPro" id="IPR018764">
    <property type="entry name" value="RskA_C"/>
</dbReference>
<evidence type="ECO:0000256" key="9">
    <source>
        <dbReference type="ARBA" id="ARBA00029829"/>
    </source>
</evidence>
<comment type="subcellular location">
    <subcellularLocation>
        <location evidence="2">Cell membrane</location>
    </subcellularLocation>
    <subcellularLocation>
        <location evidence="1">Membrane</location>
        <topology evidence="1">Single-pass membrane protein</topology>
    </subcellularLocation>
</comment>
<dbReference type="GO" id="GO:0006417">
    <property type="term" value="P:regulation of translation"/>
    <property type="evidence" value="ECO:0007669"/>
    <property type="project" value="TreeGrafter"/>
</dbReference>
<keyword evidence="4 12" id="KW-0812">Transmembrane</keyword>
<evidence type="ECO:0000256" key="10">
    <source>
        <dbReference type="ARBA" id="ARBA00030803"/>
    </source>
</evidence>
<keyword evidence="3" id="KW-1003">Cell membrane</keyword>
<keyword evidence="8" id="KW-0804">Transcription</keyword>
<protein>
    <recommendedName>
        <fullName evidence="10">Regulator of SigK</fullName>
    </recommendedName>
    <alternativeName>
        <fullName evidence="9">Sigma-K anti-sigma factor RskA</fullName>
    </alternativeName>
</protein>
<dbReference type="GO" id="GO:0016989">
    <property type="term" value="F:sigma factor antagonist activity"/>
    <property type="evidence" value="ECO:0007669"/>
    <property type="project" value="TreeGrafter"/>
</dbReference>
<evidence type="ECO:0000256" key="12">
    <source>
        <dbReference type="SAM" id="Phobius"/>
    </source>
</evidence>
<keyword evidence="5 12" id="KW-1133">Transmembrane helix</keyword>
<dbReference type="GO" id="GO:0005886">
    <property type="term" value="C:plasma membrane"/>
    <property type="evidence" value="ECO:0007669"/>
    <property type="project" value="UniProtKB-SubCell"/>
</dbReference>
<evidence type="ECO:0000256" key="6">
    <source>
        <dbReference type="ARBA" id="ARBA00023015"/>
    </source>
</evidence>
<dbReference type="InterPro" id="IPR041916">
    <property type="entry name" value="Anti_sigma_zinc_sf"/>
</dbReference>
<reference evidence="14" key="1">
    <citation type="journal article" date="2021" name="PeerJ">
        <title>Extensive microbial diversity within the chicken gut microbiome revealed by metagenomics and culture.</title>
        <authorList>
            <person name="Gilroy R."/>
            <person name="Ravi A."/>
            <person name="Getino M."/>
            <person name="Pursley I."/>
            <person name="Horton D.L."/>
            <person name="Alikhan N.F."/>
            <person name="Baker D."/>
            <person name="Gharbi K."/>
            <person name="Hall N."/>
            <person name="Watson M."/>
            <person name="Adriaenssens E.M."/>
            <person name="Foster-Nyarko E."/>
            <person name="Jarju S."/>
            <person name="Secka A."/>
            <person name="Antonio M."/>
            <person name="Oren A."/>
            <person name="Chaudhuri R.R."/>
            <person name="La Ragione R."/>
            <person name="Hildebrand F."/>
            <person name="Pallen M.J."/>
        </authorList>
    </citation>
    <scope>NUCLEOTIDE SEQUENCE</scope>
    <source>
        <strain evidence="14">ChiGjej1B1-98</strain>
    </source>
</reference>
<feature type="region of interest" description="Disordered" evidence="11">
    <location>
        <begin position="214"/>
        <end position="235"/>
    </location>
</feature>
<dbReference type="InterPro" id="IPR051474">
    <property type="entry name" value="Anti-sigma-K/W_factor"/>
</dbReference>
<evidence type="ECO:0000256" key="4">
    <source>
        <dbReference type="ARBA" id="ARBA00022692"/>
    </source>
</evidence>
<evidence type="ECO:0000259" key="13">
    <source>
        <dbReference type="Pfam" id="PF10099"/>
    </source>
</evidence>
<evidence type="ECO:0000256" key="7">
    <source>
        <dbReference type="ARBA" id="ARBA00023136"/>
    </source>
</evidence>
<keyword evidence="7 12" id="KW-0472">Membrane</keyword>
<feature type="domain" description="Anti-sigma K factor RskA C-terminal" evidence="13">
    <location>
        <begin position="91"/>
        <end position="228"/>
    </location>
</feature>
<proteinExistence type="predicted"/>
<dbReference type="PANTHER" id="PTHR37461:SF1">
    <property type="entry name" value="ANTI-SIGMA-K FACTOR RSKA"/>
    <property type="match status" value="1"/>
</dbReference>
<comment type="caution">
    <text evidence="14">The sequence shown here is derived from an EMBL/GenBank/DDBJ whole genome shotgun (WGS) entry which is preliminary data.</text>
</comment>
<dbReference type="PANTHER" id="PTHR37461">
    <property type="entry name" value="ANTI-SIGMA-K FACTOR RSKA"/>
    <property type="match status" value="1"/>
</dbReference>
<feature type="transmembrane region" description="Helical" evidence="12">
    <location>
        <begin position="90"/>
        <end position="110"/>
    </location>
</feature>
<evidence type="ECO:0000256" key="1">
    <source>
        <dbReference type="ARBA" id="ARBA00004167"/>
    </source>
</evidence>
<dbReference type="Proteomes" id="UP000824005">
    <property type="component" value="Unassembled WGS sequence"/>
</dbReference>
<keyword evidence="6" id="KW-0805">Transcription regulation</keyword>
<name>A0A9D1YT31_9MICO</name>
<evidence type="ECO:0000256" key="5">
    <source>
        <dbReference type="ARBA" id="ARBA00022989"/>
    </source>
</evidence>
<evidence type="ECO:0000256" key="11">
    <source>
        <dbReference type="SAM" id="MobiDB-lite"/>
    </source>
</evidence>
<dbReference type="Pfam" id="PF10099">
    <property type="entry name" value="RskA_C"/>
    <property type="match status" value="1"/>
</dbReference>
<evidence type="ECO:0000256" key="8">
    <source>
        <dbReference type="ARBA" id="ARBA00023163"/>
    </source>
</evidence>
<reference evidence="14" key="2">
    <citation type="submission" date="2021-04" db="EMBL/GenBank/DDBJ databases">
        <authorList>
            <person name="Gilroy R."/>
        </authorList>
    </citation>
    <scope>NUCLEOTIDE SEQUENCE</scope>
    <source>
        <strain evidence="14">ChiGjej1B1-98</strain>
    </source>
</reference>
<accession>A0A9D1YT31</accession>
<dbReference type="Gene3D" id="1.10.10.1320">
    <property type="entry name" value="Anti-sigma factor, zinc-finger domain"/>
    <property type="match status" value="1"/>
</dbReference>
<dbReference type="EMBL" id="DXDC01000101">
    <property type="protein sequence ID" value="HIY65304.1"/>
    <property type="molecule type" value="Genomic_DNA"/>
</dbReference>
<evidence type="ECO:0000313" key="15">
    <source>
        <dbReference type="Proteomes" id="UP000824005"/>
    </source>
</evidence>
<evidence type="ECO:0000256" key="2">
    <source>
        <dbReference type="ARBA" id="ARBA00004236"/>
    </source>
</evidence>
<dbReference type="AlphaFoldDB" id="A0A9D1YT31"/>
<sequence>MHEHDFRELSAGHALGALSDEEERELYAALEEHPEWQSILDEDLHAATSLALTAPAQEPPKAIRASILGAITESPREDAQKRPRRLRMGLFALAASVVLILAIVIAPMLFDAARDTPPADLAMEEITAAEDARSATADVDGGGSVTLHWSISAGSAVIETAELPEITDDQAYELWFVRGETPISAGLIELGQDSELTLLAGEPSPGDVVAITVEEPGGSPTGEPTSDPIVAVETD</sequence>
<evidence type="ECO:0000313" key="14">
    <source>
        <dbReference type="EMBL" id="HIY65304.1"/>
    </source>
</evidence>